<dbReference type="EMBL" id="KN833001">
    <property type="protein sequence ID" value="KIM81009.1"/>
    <property type="molecule type" value="Genomic_DNA"/>
</dbReference>
<accession>A0A0C3FMK5</accession>
<dbReference type="AlphaFoldDB" id="A0A0C3FMK5"/>
<sequence>MSDSSSRTLVLFFDGTSNDYDVLNTNIVKLHSLLHKDPAKQLCYYQAGIGTYFQVGEVSSMFTWLARIVDDAIAWYLNTHVLGGYTFLMENYHEGDKICIFGFSRGAYTARAVAGMLYKVGLLEKGNLEQLSFAYKLYKRTDTSGIQLAAGFKRTFGKIVQIEFMGVWDTISSVGIVMGRTLPFTNSNYSIKVFRHALSLDEHRARFQPNLFHRPSPNPSRDPAHASPVLLVDPVKADLVSKNSILQKNLCQPSDNAKDSEDLSNGESVSDNQRNDTNQNGNGETKTDVLEVWFPGCHTDIGGNEVPDTTKHSLGRISLRWMICQIINSECGIIFDEGALDPYGIDLESSPVTLVKDDLQDHESDASQPLHDQLKLNMFWWILEVIPSPYNYQDGEGWWHDKLSIHLGKSRVIPDHGNGDGPKFHVSVKERMKSLNYKPRAIWKTGSEVYVE</sequence>
<feature type="region of interest" description="Disordered" evidence="1">
    <location>
        <begin position="250"/>
        <end position="285"/>
    </location>
</feature>
<evidence type="ECO:0000256" key="1">
    <source>
        <dbReference type="SAM" id="MobiDB-lite"/>
    </source>
</evidence>
<evidence type="ECO:0000313" key="4">
    <source>
        <dbReference type="Proteomes" id="UP000054166"/>
    </source>
</evidence>
<dbReference type="PANTHER" id="PTHR33840">
    <property type="match status" value="1"/>
</dbReference>
<dbReference type="HOGENOM" id="CLU_005049_5_0_1"/>
<feature type="domain" description="T6SS Phospholipase effector Tle1-like catalytic" evidence="2">
    <location>
        <begin position="7"/>
        <end position="324"/>
    </location>
</feature>
<evidence type="ECO:0000313" key="3">
    <source>
        <dbReference type="EMBL" id="KIM81009.1"/>
    </source>
</evidence>
<dbReference type="InterPro" id="IPR029058">
    <property type="entry name" value="AB_hydrolase_fold"/>
</dbReference>
<reference evidence="4" key="2">
    <citation type="submission" date="2015-01" db="EMBL/GenBank/DDBJ databases">
        <title>Evolutionary Origins and Diversification of the Mycorrhizal Mutualists.</title>
        <authorList>
            <consortium name="DOE Joint Genome Institute"/>
            <consortium name="Mycorrhizal Genomics Consortium"/>
            <person name="Kohler A."/>
            <person name="Kuo A."/>
            <person name="Nagy L.G."/>
            <person name="Floudas D."/>
            <person name="Copeland A."/>
            <person name="Barry K.W."/>
            <person name="Cichocki N."/>
            <person name="Veneault-Fourrey C."/>
            <person name="LaButti K."/>
            <person name="Lindquist E.A."/>
            <person name="Lipzen A."/>
            <person name="Lundell T."/>
            <person name="Morin E."/>
            <person name="Murat C."/>
            <person name="Riley R."/>
            <person name="Ohm R."/>
            <person name="Sun H."/>
            <person name="Tunlid A."/>
            <person name="Henrissat B."/>
            <person name="Grigoriev I.V."/>
            <person name="Hibbett D.S."/>
            <person name="Martin F."/>
        </authorList>
    </citation>
    <scope>NUCLEOTIDE SEQUENCE [LARGE SCALE GENOMIC DNA]</scope>
    <source>
        <strain evidence="4">F 1598</strain>
    </source>
</reference>
<name>A0A0C3FMK5_PILCF</name>
<protein>
    <recommendedName>
        <fullName evidence="2">T6SS Phospholipase effector Tle1-like catalytic domain-containing protein</fullName>
    </recommendedName>
</protein>
<dbReference type="SUPFAM" id="SSF53474">
    <property type="entry name" value="alpha/beta-Hydrolases"/>
    <property type="match status" value="1"/>
</dbReference>
<gene>
    <name evidence="3" type="ORF">PILCRDRAFT_510080</name>
</gene>
<dbReference type="OrthoDB" id="3162439at2759"/>
<proteinExistence type="predicted"/>
<dbReference type="InterPro" id="IPR018712">
    <property type="entry name" value="Tle1-like_cat"/>
</dbReference>
<organism evidence="3 4">
    <name type="scientific">Piloderma croceum (strain F 1598)</name>
    <dbReference type="NCBI Taxonomy" id="765440"/>
    <lineage>
        <taxon>Eukaryota</taxon>
        <taxon>Fungi</taxon>
        <taxon>Dikarya</taxon>
        <taxon>Basidiomycota</taxon>
        <taxon>Agaricomycotina</taxon>
        <taxon>Agaricomycetes</taxon>
        <taxon>Agaricomycetidae</taxon>
        <taxon>Atheliales</taxon>
        <taxon>Atheliaceae</taxon>
        <taxon>Piloderma</taxon>
    </lineage>
</organism>
<evidence type="ECO:0000259" key="2">
    <source>
        <dbReference type="Pfam" id="PF09994"/>
    </source>
</evidence>
<keyword evidence="4" id="KW-1185">Reference proteome</keyword>
<dbReference type="Pfam" id="PF09994">
    <property type="entry name" value="T6SS_Tle1-like_cat"/>
    <property type="match status" value="1"/>
</dbReference>
<dbReference type="STRING" id="765440.A0A0C3FMK5"/>
<dbReference type="Proteomes" id="UP000054166">
    <property type="component" value="Unassembled WGS sequence"/>
</dbReference>
<reference evidence="3 4" key="1">
    <citation type="submission" date="2014-04" db="EMBL/GenBank/DDBJ databases">
        <authorList>
            <consortium name="DOE Joint Genome Institute"/>
            <person name="Kuo A."/>
            <person name="Tarkka M."/>
            <person name="Buscot F."/>
            <person name="Kohler A."/>
            <person name="Nagy L.G."/>
            <person name="Floudas D."/>
            <person name="Copeland A."/>
            <person name="Barry K.W."/>
            <person name="Cichocki N."/>
            <person name="Veneault-Fourrey C."/>
            <person name="LaButti K."/>
            <person name="Lindquist E.A."/>
            <person name="Lipzen A."/>
            <person name="Lundell T."/>
            <person name="Morin E."/>
            <person name="Murat C."/>
            <person name="Sun H."/>
            <person name="Tunlid A."/>
            <person name="Henrissat B."/>
            <person name="Grigoriev I.V."/>
            <person name="Hibbett D.S."/>
            <person name="Martin F."/>
            <person name="Nordberg H.P."/>
            <person name="Cantor M.N."/>
            <person name="Hua S.X."/>
        </authorList>
    </citation>
    <scope>NUCLEOTIDE SEQUENCE [LARGE SCALE GENOMIC DNA]</scope>
    <source>
        <strain evidence="3 4">F 1598</strain>
    </source>
</reference>
<dbReference type="PANTHER" id="PTHR33840:SF2">
    <property type="entry name" value="TLE1 PHOSPHOLIPASE DOMAIN-CONTAINING PROTEIN"/>
    <property type="match status" value="1"/>
</dbReference>
<feature type="compositionally biased region" description="Polar residues" evidence="1">
    <location>
        <begin position="263"/>
        <end position="284"/>
    </location>
</feature>
<dbReference type="InParanoid" id="A0A0C3FMK5"/>